<dbReference type="GO" id="GO:0103026">
    <property type="term" value="F:fructose-1-phosphatase activity"/>
    <property type="evidence" value="ECO:0007669"/>
    <property type="project" value="RHEA"/>
</dbReference>
<sequence>MADDFRDRYDILDTVTPRHALLAGRYKKSFAYHVLRDRLPVTLTQIIDNLLKDKDEIARRFGEDSREDIKVVIGQLSKLKYQLQTDKPFEKFENNEPDKTLWNEFIDALPKEFNSFFRSCLLYTECYIYRKVSSFFEARTSLKSFDYFEKKKQIIDHNVMIAIARSCRRTDKDKKVFYRYAKLDLWSNLRDLSSITQFEGNLLDLLDNWDNNILVNNTQNIWNCLQKADHSKPVIVDFVCNDANFELYADLVLAEYLVEKELASKVRLHVKPIPWCTYDATVQDVQNLLQIMRSSSYGVISEQGRKWKQYFDEEKFLIPPMDYFWVSAYEYFKMREINLELYKYLSQAHLVIFKGDLHYRKLLGDYCWDPTDNFLTCIRGFRPTNICTLRTIKSDVVCGLQQGQTDDLHRRNHKWMTTGEYGLIQFVERIECGCSWKEK</sequence>
<dbReference type="EMBL" id="CCAG010008034">
    <property type="status" value="NOT_ANNOTATED_CDS"/>
    <property type="molecule type" value="Genomic_DNA"/>
</dbReference>
<evidence type="ECO:0000256" key="8">
    <source>
        <dbReference type="ARBA" id="ARBA00045980"/>
    </source>
</evidence>
<keyword evidence="7 10" id="KW-0464">Manganese</keyword>
<evidence type="ECO:0000256" key="2">
    <source>
        <dbReference type="ARBA" id="ARBA00001326"/>
    </source>
</evidence>
<dbReference type="Pfam" id="PF01937">
    <property type="entry name" value="ARMT1-like_dom"/>
    <property type="match status" value="1"/>
</dbReference>
<comment type="function">
    <text evidence="8 10">Metal-dependent phosphatase that shows phosphatase activity against several substrates, including fructose-1-phosphate and fructose-6-phosphate. Its preference for fructose-1-phosphate, a strong glycating agent that causes DNA damage rather than a canonical yeast metabolite, suggests a damage-control function in hexose phosphate metabolism. Has also been shown to have O-methyltransferase activity that methylates glutamate residues of target proteins to form gamma-glutamyl methyl ester residues. Possibly methylates PCNA, suggesting it is involved in the DNA damage response.</text>
</comment>
<dbReference type="AlphaFoldDB" id="A0A1B0FPE0"/>
<dbReference type="InterPro" id="IPR036075">
    <property type="entry name" value="ARMT-1-like_metal-bd_sf"/>
</dbReference>
<evidence type="ECO:0000256" key="9">
    <source>
        <dbReference type="ARBA" id="ARBA00048809"/>
    </source>
</evidence>
<keyword evidence="6 10" id="KW-0378">Hydrolase</keyword>
<evidence type="ECO:0000256" key="7">
    <source>
        <dbReference type="ARBA" id="ARBA00023211"/>
    </source>
</evidence>
<evidence type="ECO:0000256" key="5">
    <source>
        <dbReference type="ARBA" id="ARBA00022723"/>
    </source>
</evidence>
<accession>A0A1B0FPE0</accession>
<dbReference type="Gene3D" id="3.40.50.10880">
    <property type="entry name" value="Uncharacterised protein PF01937, DUF89, domain 3"/>
    <property type="match status" value="1"/>
</dbReference>
<dbReference type="EC" id="3.1.3.-" evidence="10"/>
<dbReference type="GO" id="GO:0006974">
    <property type="term" value="P:DNA damage response"/>
    <property type="evidence" value="ECO:0007669"/>
    <property type="project" value="TreeGrafter"/>
</dbReference>
<keyword evidence="10" id="KW-0489">Methyltransferase</keyword>
<keyword evidence="10" id="KW-0808">Transferase</keyword>
<dbReference type="VEuPathDB" id="VectorBase:GMOY005777"/>
<feature type="domain" description="Damage-control phosphatase ARMT1-like metal-binding" evidence="11">
    <location>
        <begin position="35"/>
        <end position="406"/>
    </location>
</feature>
<dbReference type="InterPro" id="IPR002791">
    <property type="entry name" value="ARMT1-like_metal-bd"/>
</dbReference>
<dbReference type="EnsemblMetazoa" id="GMOY005777-RA">
    <property type="protein sequence ID" value="GMOY005777-PA"/>
    <property type="gene ID" value="GMOY005777"/>
</dbReference>
<reference evidence="12" key="1">
    <citation type="submission" date="2020-05" db="UniProtKB">
        <authorList>
            <consortium name="EnsemblMetazoa"/>
        </authorList>
    </citation>
    <scope>IDENTIFICATION</scope>
    <source>
        <strain evidence="12">Yale</strain>
    </source>
</reference>
<dbReference type="Gene3D" id="1.20.930.60">
    <property type="match status" value="1"/>
</dbReference>
<evidence type="ECO:0000313" key="12">
    <source>
        <dbReference type="EnsemblMetazoa" id="GMOY005777-PA"/>
    </source>
</evidence>
<dbReference type="PhylomeDB" id="A0A1B0FPE0"/>
<dbReference type="FunFam" id="1.20.930.60:FF:000002">
    <property type="entry name" value="Protein-glutamate O-methyltransferase C1393.13"/>
    <property type="match status" value="1"/>
</dbReference>
<comment type="catalytic activity">
    <reaction evidence="2 10">
        <text>beta-D-fructose 1-phosphate + H2O = D-fructose + phosphate</text>
        <dbReference type="Rhea" id="RHEA:35603"/>
        <dbReference type="ChEBI" id="CHEBI:15377"/>
        <dbReference type="ChEBI" id="CHEBI:37721"/>
        <dbReference type="ChEBI" id="CHEBI:43474"/>
        <dbReference type="ChEBI" id="CHEBI:138881"/>
    </reaction>
</comment>
<evidence type="ECO:0000256" key="1">
    <source>
        <dbReference type="ARBA" id="ARBA00000807"/>
    </source>
</evidence>
<dbReference type="PANTHER" id="PTHR12260:SF6">
    <property type="entry name" value="DAMAGE-CONTROL PHOSPHATASE ARMT1"/>
    <property type="match status" value="1"/>
</dbReference>
<dbReference type="GO" id="GO:0032259">
    <property type="term" value="P:methylation"/>
    <property type="evidence" value="ECO:0007669"/>
    <property type="project" value="UniProtKB-KW"/>
</dbReference>
<dbReference type="EC" id="2.1.1.-" evidence="10"/>
<dbReference type="PANTHER" id="PTHR12260">
    <property type="entry name" value="DAMAGE-CONTROL PHOSPHATASE ARMT1"/>
    <property type="match status" value="1"/>
</dbReference>
<comment type="domain">
    <text evidence="10">Subfamily III proteins have a conserved RTxK motif about 40-50 residues from the C-terminus; the threonine may be replaced by serine or cysteine.</text>
</comment>
<dbReference type="GO" id="GO:0046872">
    <property type="term" value="F:metal ion binding"/>
    <property type="evidence" value="ECO:0007669"/>
    <property type="project" value="UniProtKB-UniRule"/>
</dbReference>
<evidence type="ECO:0000256" key="3">
    <source>
        <dbReference type="ARBA" id="ARBA00009519"/>
    </source>
</evidence>
<dbReference type="GO" id="GO:0008983">
    <property type="term" value="F:protein-glutamate O-methyltransferase activity"/>
    <property type="evidence" value="ECO:0007669"/>
    <property type="project" value="RHEA"/>
</dbReference>
<proteinExistence type="inferred from homology"/>
<dbReference type="GO" id="GO:0097023">
    <property type="term" value="F:fructose 6-phosphate aldolase activity"/>
    <property type="evidence" value="ECO:0007669"/>
    <property type="project" value="RHEA"/>
</dbReference>
<dbReference type="InterPro" id="IPR039763">
    <property type="entry name" value="ARMT1"/>
</dbReference>
<dbReference type="SUPFAM" id="SSF111321">
    <property type="entry name" value="AF1104-like"/>
    <property type="match status" value="1"/>
</dbReference>
<comment type="cofactor">
    <cofactor evidence="10">
        <name>Mn(2+)</name>
        <dbReference type="ChEBI" id="CHEBI:29035"/>
    </cofactor>
    <cofactor evidence="10">
        <name>Ni(2+)</name>
        <dbReference type="ChEBI" id="CHEBI:49786"/>
    </cofactor>
</comment>
<evidence type="ECO:0000256" key="10">
    <source>
        <dbReference type="RuleBase" id="RU367030"/>
    </source>
</evidence>
<keyword evidence="13" id="KW-1185">Reference proteome</keyword>
<comment type="catalytic activity">
    <reaction evidence="1 10">
        <text>L-glutamyl-[protein] + S-adenosyl-L-methionine = [protein]-L-glutamate 5-O-methyl ester + S-adenosyl-L-homocysteine</text>
        <dbReference type="Rhea" id="RHEA:24452"/>
        <dbReference type="Rhea" id="RHEA-COMP:10208"/>
        <dbReference type="Rhea" id="RHEA-COMP:10311"/>
        <dbReference type="ChEBI" id="CHEBI:29973"/>
        <dbReference type="ChEBI" id="CHEBI:57856"/>
        <dbReference type="ChEBI" id="CHEBI:59789"/>
        <dbReference type="ChEBI" id="CHEBI:82795"/>
    </reaction>
</comment>
<organism evidence="12 13">
    <name type="scientific">Glossina morsitans morsitans</name>
    <name type="common">Savannah tsetse fly</name>
    <dbReference type="NCBI Taxonomy" id="37546"/>
    <lineage>
        <taxon>Eukaryota</taxon>
        <taxon>Metazoa</taxon>
        <taxon>Ecdysozoa</taxon>
        <taxon>Arthropoda</taxon>
        <taxon>Hexapoda</taxon>
        <taxon>Insecta</taxon>
        <taxon>Pterygota</taxon>
        <taxon>Neoptera</taxon>
        <taxon>Endopterygota</taxon>
        <taxon>Diptera</taxon>
        <taxon>Brachycera</taxon>
        <taxon>Muscomorpha</taxon>
        <taxon>Hippoboscoidea</taxon>
        <taxon>Glossinidae</taxon>
        <taxon>Glossina</taxon>
    </lineage>
</organism>
<evidence type="ECO:0000259" key="11">
    <source>
        <dbReference type="Pfam" id="PF01937"/>
    </source>
</evidence>
<keyword evidence="5 10" id="KW-0479">Metal-binding</keyword>
<evidence type="ECO:0000256" key="4">
    <source>
        <dbReference type="ARBA" id="ARBA00022596"/>
    </source>
</evidence>
<dbReference type="STRING" id="37546.A0A1B0FPE0"/>
<dbReference type="Proteomes" id="UP000092444">
    <property type="component" value="Unassembled WGS sequence"/>
</dbReference>
<protein>
    <recommendedName>
        <fullName evidence="10">Sugar phosphate phosphatase</fullName>
        <ecNumber evidence="10">2.1.1.-</ecNumber>
        <ecNumber evidence="10">3.1.3.-</ecNumber>
    </recommendedName>
</protein>
<name>A0A1B0FPE0_GLOMM</name>
<keyword evidence="4" id="KW-0533">Nickel</keyword>
<comment type="catalytic activity">
    <reaction evidence="9 10">
        <text>beta-D-fructose 6-phosphate = dihydroxyacetone + D-glyceraldehyde 3-phosphate</text>
        <dbReference type="Rhea" id="RHEA:28002"/>
        <dbReference type="ChEBI" id="CHEBI:16016"/>
        <dbReference type="ChEBI" id="CHEBI:57634"/>
        <dbReference type="ChEBI" id="CHEBI:59776"/>
    </reaction>
</comment>
<evidence type="ECO:0000256" key="6">
    <source>
        <dbReference type="ARBA" id="ARBA00022801"/>
    </source>
</evidence>
<dbReference type="GO" id="GO:0005634">
    <property type="term" value="C:nucleus"/>
    <property type="evidence" value="ECO:0007669"/>
    <property type="project" value="TreeGrafter"/>
</dbReference>
<comment type="similarity">
    <text evidence="3 10">Belongs to the damage-control phosphatase family. Sugar phosphate phosphatase III subfamily.</text>
</comment>
<evidence type="ECO:0000313" key="13">
    <source>
        <dbReference type="Proteomes" id="UP000092444"/>
    </source>
</evidence>